<dbReference type="OrthoDB" id="10003767at2759"/>
<dbReference type="AlphaFoldDB" id="A0A9P7VH34"/>
<dbReference type="EMBL" id="MU250571">
    <property type="protein sequence ID" value="KAG7440462.1"/>
    <property type="molecule type" value="Genomic_DNA"/>
</dbReference>
<name>A0A9P7VH34_9AGAR</name>
<organism evidence="1 2">
    <name type="scientific">Guyanagaster necrorhizus</name>
    <dbReference type="NCBI Taxonomy" id="856835"/>
    <lineage>
        <taxon>Eukaryota</taxon>
        <taxon>Fungi</taxon>
        <taxon>Dikarya</taxon>
        <taxon>Basidiomycota</taxon>
        <taxon>Agaricomycotina</taxon>
        <taxon>Agaricomycetes</taxon>
        <taxon>Agaricomycetidae</taxon>
        <taxon>Agaricales</taxon>
        <taxon>Marasmiineae</taxon>
        <taxon>Physalacriaceae</taxon>
        <taxon>Guyanagaster</taxon>
    </lineage>
</organism>
<protein>
    <submittedName>
        <fullName evidence="1">Uncharacterized protein</fullName>
    </submittedName>
</protein>
<accession>A0A9P7VH34</accession>
<comment type="caution">
    <text evidence="1">The sequence shown here is derived from an EMBL/GenBank/DDBJ whole genome shotgun (WGS) entry which is preliminary data.</text>
</comment>
<sequence length="149" mass="17074">MVDLHTFDVTGFMDRGDVSVGPREGGYAWYPSWIMRDWDPIMHDWCKASNTGETSSDDGEEEDPAVKDTEAARVVHNLSSHPEDADITRHSHIFEAVHIALNQPELSAEIMYKLIKYVFKKKWVIMRDLLLGIEQGDWMKDSYRGDGES</sequence>
<dbReference type="RefSeq" id="XP_043033962.1">
    <property type="nucleotide sequence ID" value="XM_043184568.1"/>
</dbReference>
<reference evidence="1" key="1">
    <citation type="submission" date="2020-11" db="EMBL/GenBank/DDBJ databases">
        <title>Adaptations for nitrogen fixation in a non-lichenized fungal sporocarp promotes dispersal by wood-feeding termites.</title>
        <authorList>
            <consortium name="DOE Joint Genome Institute"/>
            <person name="Koch R.A."/>
            <person name="Yoon G."/>
            <person name="Arayal U."/>
            <person name="Lail K."/>
            <person name="Amirebrahimi M."/>
            <person name="Labutti K."/>
            <person name="Lipzen A."/>
            <person name="Riley R."/>
            <person name="Barry K."/>
            <person name="Henrissat B."/>
            <person name="Grigoriev I.V."/>
            <person name="Herr J.R."/>
            <person name="Aime M.C."/>
        </authorList>
    </citation>
    <scope>NUCLEOTIDE SEQUENCE</scope>
    <source>
        <strain evidence="1">MCA 3950</strain>
    </source>
</reference>
<evidence type="ECO:0000313" key="1">
    <source>
        <dbReference type="EMBL" id="KAG7440462.1"/>
    </source>
</evidence>
<dbReference type="GeneID" id="66106865"/>
<dbReference type="Proteomes" id="UP000812287">
    <property type="component" value="Unassembled WGS sequence"/>
</dbReference>
<keyword evidence="2" id="KW-1185">Reference proteome</keyword>
<evidence type="ECO:0000313" key="2">
    <source>
        <dbReference type="Proteomes" id="UP000812287"/>
    </source>
</evidence>
<gene>
    <name evidence="1" type="ORF">BT62DRAFT_924011</name>
</gene>
<proteinExistence type="predicted"/>